<dbReference type="PANTHER" id="PTHR35795">
    <property type="entry name" value="SLR1885 PROTEIN"/>
    <property type="match status" value="1"/>
</dbReference>
<dbReference type="InterPro" id="IPR003607">
    <property type="entry name" value="HD/PDEase_dom"/>
</dbReference>
<evidence type="ECO:0000313" key="2">
    <source>
        <dbReference type="EMBL" id="MPM65082.1"/>
    </source>
</evidence>
<dbReference type="SUPFAM" id="SSF109604">
    <property type="entry name" value="HD-domain/PDEase-like"/>
    <property type="match status" value="1"/>
</dbReference>
<dbReference type="CDD" id="cd00077">
    <property type="entry name" value="HDc"/>
    <property type="match status" value="1"/>
</dbReference>
<dbReference type="InterPro" id="IPR006674">
    <property type="entry name" value="HD_domain"/>
</dbReference>
<comment type="caution">
    <text evidence="2">The sequence shown here is derived from an EMBL/GenBank/DDBJ whole genome shotgun (WGS) entry which is preliminary data.</text>
</comment>
<feature type="domain" description="HD" evidence="1">
    <location>
        <begin position="31"/>
        <end position="148"/>
    </location>
</feature>
<proteinExistence type="predicted"/>
<dbReference type="EMBL" id="VSSQ01020320">
    <property type="protein sequence ID" value="MPM65082.1"/>
    <property type="molecule type" value="Genomic_DNA"/>
</dbReference>
<accession>A0A645BII2</accession>
<dbReference type="InterPro" id="IPR006675">
    <property type="entry name" value="HDIG_dom"/>
</dbReference>
<sequence length="186" mass="21541">MLPKASNMFDIDKIIEKYYNKDSDLYTTLMTHSTQVMNKALEIAENKKELMLDTNFIAEAAMLHDIGIFKCYAPRIHCVGAHHYIEHGYLGADLLRAEGMPRHALVCERHTGVGLSREMIAKGKLPLPDRDMLPQSLEEQLICYADKFYSKTKLNETHQVDAIRKELARFGQYQVMIFDKWHAFFE</sequence>
<dbReference type="AlphaFoldDB" id="A0A645BII2"/>
<dbReference type="PANTHER" id="PTHR35795:SF1">
    <property type="entry name" value="BIS(5'-NUCLEOSYL)-TETRAPHOSPHATASE, SYMMETRICAL"/>
    <property type="match status" value="1"/>
</dbReference>
<protein>
    <recommendedName>
        <fullName evidence="1">HD domain-containing protein</fullName>
    </recommendedName>
</protein>
<name>A0A645BII2_9ZZZZ</name>
<dbReference type="InterPro" id="IPR051094">
    <property type="entry name" value="Diverse_Catalytic_Enzymes"/>
</dbReference>
<organism evidence="2">
    <name type="scientific">bioreactor metagenome</name>
    <dbReference type="NCBI Taxonomy" id="1076179"/>
    <lineage>
        <taxon>unclassified sequences</taxon>
        <taxon>metagenomes</taxon>
        <taxon>ecological metagenomes</taxon>
    </lineage>
</organism>
<gene>
    <name evidence="2" type="ORF">SDC9_111974</name>
</gene>
<dbReference type="Gene3D" id="1.10.3210.10">
    <property type="entry name" value="Hypothetical protein af1432"/>
    <property type="match status" value="1"/>
</dbReference>
<dbReference type="Pfam" id="PF01966">
    <property type="entry name" value="HD"/>
    <property type="match status" value="1"/>
</dbReference>
<reference evidence="2" key="1">
    <citation type="submission" date="2019-08" db="EMBL/GenBank/DDBJ databases">
        <authorList>
            <person name="Kucharzyk K."/>
            <person name="Murdoch R.W."/>
            <person name="Higgins S."/>
            <person name="Loffler F."/>
        </authorList>
    </citation>
    <scope>NUCLEOTIDE SEQUENCE</scope>
</reference>
<evidence type="ECO:0000259" key="1">
    <source>
        <dbReference type="Pfam" id="PF01966"/>
    </source>
</evidence>
<dbReference type="NCBIfam" id="TIGR00277">
    <property type="entry name" value="HDIG"/>
    <property type="match status" value="1"/>
</dbReference>